<reference evidence="2" key="1">
    <citation type="journal article" date="2024" name="Proc. Natl. Acad. Sci. U.S.A.">
        <title>Extraordinary preservation of gene collinearity over three hundred million years revealed in homosporous lycophytes.</title>
        <authorList>
            <person name="Li C."/>
            <person name="Wickell D."/>
            <person name="Kuo L.Y."/>
            <person name="Chen X."/>
            <person name="Nie B."/>
            <person name="Liao X."/>
            <person name="Peng D."/>
            <person name="Ji J."/>
            <person name="Jenkins J."/>
            <person name="Williams M."/>
            <person name="Shu S."/>
            <person name="Plott C."/>
            <person name="Barry K."/>
            <person name="Rajasekar S."/>
            <person name="Grimwood J."/>
            <person name="Han X."/>
            <person name="Sun S."/>
            <person name="Hou Z."/>
            <person name="He W."/>
            <person name="Dai G."/>
            <person name="Sun C."/>
            <person name="Schmutz J."/>
            <person name="Leebens-Mack J.H."/>
            <person name="Li F.W."/>
            <person name="Wang L."/>
        </authorList>
    </citation>
    <scope>NUCLEOTIDE SEQUENCE [LARGE SCALE GENOMIC DNA]</scope>
    <source>
        <strain evidence="2">cv. PW_Plant_1</strain>
    </source>
</reference>
<evidence type="ECO:0000313" key="1">
    <source>
        <dbReference type="EMBL" id="KAJ7558296.1"/>
    </source>
</evidence>
<accession>A0ACC2DVL9</accession>
<keyword evidence="2" id="KW-1185">Reference proteome</keyword>
<dbReference type="EMBL" id="CM055095">
    <property type="protein sequence ID" value="KAJ7558296.1"/>
    <property type="molecule type" value="Genomic_DNA"/>
</dbReference>
<gene>
    <name evidence="1" type="ORF">O6H91_04G032700</name>
</gene>
<protein>
    <submittedName>
        <fullName evidence="1">Uncharacterized protein</fullName>
    </submittedName>
</protein>
<evidence type="ECO:0000313" key="2">
    <source>
        <dbReference type="Proteomes" id="UP001162992"/>
    </source>
</evidence>
<name>A0ACC2DVL9_DIPCM</name>
<organism evidence="1 2">
    <name type="scientific">Diphasiastrum complanatum</name>
    <name type="common">Issler's clubmoss</name>
    <name type="synonym">Lycopodium complanatum</name>
    <dbReference type="NCBI Taxonomy" id="34168"/>
    <lineage>
        <taxon>Eukaryota</taxon>
        <taxon>Viridiplantae</taxon>
        <taxon>Streptophyta</taxon>
        <taxon>Embryophyta</taxon>
        <taxon>Tracheophyta</taxon>
        <taxon>Lycopodiopsida</taxon>
        <taxon>Lycopodiales</taxon>
        <taxon>Lycopodiaceae</taxon>
        <taxon>Lycopodioideae</taxon>
        <taxon>Diphasiastrum</taxon>
    </lineage>
</organism>
<proteinExistence type="predicted"/>
<dbReference type="Proteomes" id="UP001162992">
    <property type="component" value="Chromosome 4"/>
</dbReference>
<sequence>MARTGSDNRSSLSNAVQRDWENRQLISALSLSVRHSFEFLLKFEATMRTKISELKSKLSEMERKVEFMEAQVQNRKKNVATAAKA</sequence>
<comment type="caution">
    <text evidence="1">The sequence shown here is derived from an EMBL/GenBank/DDBJ whole genome shotgun (WGS) entry which is preliminary data.</text>
</comment>